<organism evidence="2 3">
    <name type="scientific">Maudiozyma exigua</name>
    <name type="common">Yeast</name>
    <name type="synonym">Kazachstania exigua</name>
    <dbReference type="NCBI Taxonomy" id="34358"/>
    <lineage>
        <taxon>Eukaryota</taxon>
        <taxon>Fungi</taxon>
        <taxon>Dikarya</taxon>
        <taxon>Ascomycota</taxon>
        <taxon>Saccharomycotina</taxon>
        <taxon>Saccharomycetes</taxon>
        <taxon>Saccharomycetales</taxon>
        <taxon>Saccharomycetaceae</taxon>
        <taxon>Maudiozyma</taxon>
    </lineage>
</organism>
<keyword evidence="1" id="KW-0812">Transmembrane</keyword>
<dbReference type="AlphaFoldDB" id="A0A9P6WFT2"/>
<evidence type="ECO:0000256" key="1">
    <source>
        <dbReference type="SAM" id="Phobius"/>
    </source>
</evidence>
<name>A0A9P6WFT2_MAUEX</name>
<protein>
    <submittedName>
        <fullName evidence="2">Uncharacterized protein</fullName>
    </submittedName>
</protein>
<reference evidence="2 3" key="1">
    <citation type="submission" date="2020-11" db="EMBL/GenBank/DDBJ databases">
        <title>Kefir isolates.</title>
        <authorList>
            <person name="Marcisauskas S."/>
            <person name="Kim Y."/>
            <person name="Blasche S."/>
        </authorList>
    </citation>
    <scope>NUCLEOTIDE SEQUENCE [LARGE SCALE GENOMIC DNA]</scope>
    <source>
        <strain evidence="2 3">OG2</strain>
    </source>
</reference>
<dbReference type="EMBL" id="PUHR01000012">
    <property type="protein sequence ID" value="KAG0671433.1"/>
    <property type="molecule type" value="Genomic_DNA"/>
</dbReference>
<sequence length="256" mass="30459">MSSKLTKKSNVKFPTITTIQQYGNSIKECRKVNINEVNIIEKNYEKDMPQENGGQIEKLEDAITDELYYGNTLVLKDRKETKNVNPALWKPMEFGSKCKDSYMFPEILFWNLPIIFYGFGSDILHFNLYYQFTEILMSNPIGPLITSFQFFDYISQPVIFWVKPPPMDRICHSYFDFLIRRFSNREPDKGNYNTFFLKAGRYTNNWRYDMLDYKIMNVFVTNDLFEELRVSYLKSIGREFLDGEEGIETYYLKPKK</sequence>
<keyword evidence="1" id="KW-1133">Transmembrane helix</keyword>
<accession>A0A9P6WFT2</accession>
<keyword evidence="3" id="KW-1185">Reference proteome</keyword>
<evidence type="ECO:0000313" key="2">
    <source>
        <dbReference type="EMBL" id="KAG0671433.1"/>
    </source>
</evidence>
<keyword evidence="1" id="KW-0472">Membrane</keyword>
<evidence type="ECO:0000313" key="3">
    <source>
        <dbReference type="Proteomes" id="UP000750334"/>
    </source>
</evidence>
<feature type="transmembrane region" description="Helical" evidence="1">
    <location>
        <begin position="107"/>
        <end position="130"/>
    </location>
</feature>
<comment type="caution">
    <text evidence="2">The sequence shown here is derived from an EMBL/GenBank/DDBJ whole genome shotgun (WGS) entry which is preliminary data.</text>
</comment>
<dbReference type="Proteomes" id="UP000750334">
    <property type="component" value="Unassembled WGS sequence"/>
</dbReference>
<proteinExistence type="predicted"/>
<gene>
    <name evidence="2" type="ORF">C6P45_000600</name>
</gene>